<protein>
    <submittedName>
        <fullName evidence="2">Uncharacterized protein</fullName>
    </submittedName>
</protein>
<feature type="region of interest" description="Disordered" evidence="1">
    <location>
        <begin position="95"/>
        <end position="121"/>
    </location>
</feature>
<organism evidence="2 3">
    <name type="scientific">Portunus trituberculatus</name>
    <name type="common">Swimming crab</name>
    <name type="synonym">Neptunus trituberculatus</name>
    <dbReference type="NCBI Taxonomy" id="210409"/>
    <lineage>
        <taxon>Eukaryota</taxon>
        <taxon>Metazoa</taxon>
        <taxon>Ecdysozoa</taxon>
        <taxon>Arthropoda</taxon>
        <taxon>Crustacea</taxon>
        <taxon>Multicrustacea</taxon>
        <taxon>Malacostraca</taxon>
        <taxon>Eumalacostraca</taxon>
        <taxon>Eucarida</taxon>
        <taxon>Decapoda</taxon>
        <taxon>Pleocyemata</taxon>
        <taxon>Brachyura</taxon>
        <taxon>Eubrachyura</taxon>
        <taxon>Portunoidea</taxon>
        <taxon>Portunidae</taxon>
        <taxon>Portuninae</taxon>
        <taxon>Portunus</taxon>
    </lineage>
</organism>
<dbReference type="EMBL" id="VSRR010001062">
    <property type="protein sequence ID" value="MPC22209.1"/>
    <property type="molecule type" value="Genomic_DNA"/>
</dbReference>
<keyword evidence="3" id="KW-1185">Reference proteome</keyword>
<evidence type="ECO:0000256" key="1">
    <source>
        <dbReference type="SAM" id="MobiDB-lite"/>
    </source>
</evidence>
<feature type="compositionally biased region" description="Basic residues" evidence="1">
    <location>
        <begin position="23"/>
        <end position="33"/>
    </location>
</feature>
<sequence length="121" mass="13276">MHKDQHQPPVTREGTLSKAAKACYHHTHHKTRTKKDSPVQHLLPPGTCQHSAQHNRHCITVFYTPLANGVGAPTPPDRVRISPEGGMERVMREALMESRSSCEGSSSSRNLASGNASFHCS</sequence>
<feature type="region of interest" description="Disordered" evidence="1">
    <location>
        <begin position="1"/>
        <end position="50"/>
    </location>
</feature>
<proteinExistence type="predicted"/>
<name>A0A5B7DM86_PORTR</name>
<gene>
    <name evidence="2" type="ORF">E2C01_015221</name>
</gene>
<feature type="compositionally biased region" description="Polar residues" evidence="1">
    <location>
        <begin position="110"/>
        <end position="121"/>
    </location>
</feature>
<dbReference type="Proteomes" id="UP000324222">
    <property type="component" value="Unassembled WGS sequence"/>
</dbReference>
<comment type="caution">
    <text evidence="2">The sequence shown here is derived from an EMBL/GenBank/DDBJ whole genome shotgun (WGS) entry which is preliminary data.</text>
</comment>
<evidence type="ECO:0000313" key="3">
    <source>
        <dbReference type="Proteomes" id="UP000324222"/>
    </source>
</evidence>
<feature type="compositionally biased region" description="Low complexity" evidence="1">
    <location>
        <begin position="97"/>
        <end position="109"/>
    </location>
</feature>
<reference evidence="2 3" key="1">
    <citation type="submission" date="2019-05" db="EMBL/GenBank/DDBJ databases">
        <title>Another draft genome of Portunus trituberculatus and its Hox gene families provides insights of decapod evolution.</title>
        <authorList>
            <person name="Jeong J.-H."/>
            <person name="Song I."/>
            <person name="Kim S."/>
            <person name="Choi T."/>
            <person name="Kim D."/>
            <person name="Ryu S."/>
            <person name="Kim W."/>
        </authorList>
    </citation>
    <scope>NUCLEOTIDE SEQUENCE [LARGE SCALE GENOMIC DNA]</scope>
    <source>
        <tissue evidence="2">Muscle</tissue>
    </source>
</reference>
<accession>A0A5B7DM86</accession>
<dbReference type="AlphaFoldDB" id="A0A5B7DM86"/>
<evidence type="ECO:0000313" key="2">
    <source>
        <dbReference type="EMBL" id="MPC22209.1"/>
    </source>
</evidence>